<dbReference type="AlphaFoldDB" id="A0A4Z2J2E7"/>
<evidence type="ECO:0000313" key="2">
    <source>
        <dbReference type="EMBL" id="TNN83653.1"/>
    </source>
</evidence>
<sequence length="159" mass="17233">MEADGSFTPARRAPRVDERRRDDDAARGAPAKTQKAPVENKSTRIGLHGHVRPGMALALQGKPLKTGAATFNPLRVGGRRSLPRFNPNAVERRPFNPAGIRGGRGSLSEKPPTLNPGRDRLTAQTRQSAQAKAQLISCHRERAPLNPRRANSAKGPNTQ</sequence>
<keyword evidence="3" id="KW-1185">Reference proteome</keyword>
<protein>
    <submittedName>
        <fullName evidence="2">Uncharacterized protein</fullName>
    </submittedName>
</protein>
<feature type="region of interest" description="Disordered" evidence="1">
    <location>
        <begin position="1"/>
        <end position="50"/>
    </location>
</feature>
<feature type="compositionally biased region" description="Polar residues" evidence="1">
    <location>
        <begin position="122"/>
        <end position="131"/>
    </location>
</feature>
<organism evidence="2 3">
    <name type="scientific">Liparis tanakae</name>
    <name type="common">Tanaka's snailfish</name>
    <dbReference type="NCBI Taxonomy" id="230148"/>
    <lineage>
        <taxon>Eukaryota</taxon>
        <taxon>Metazoa</taxon>
        <taxon>Chordata</taxon>
        <taxon>Craniata</taxon>
        <taxon>Vertebrata</taxon>
        <taxon>Euteleostomi</taxon>
        <taxon>Actinopterygii</taxon>
        <taxon>Neopterygii</taxon>
        <taxon>Teleostei</taxon>
        <taxon>Neoteleostei</taxon>
        <taxon>Acanthomorphata</taxon>
        <taxon>Eupercaria</taxon>
        <taxon>Perciformes</taxon>
        <taxon>Cottioidei</taxon>
        <taxon>Cottales</taxon>
        <taxon>Liparidae</taxon>
        <taxon>Liparis</taxon>
    </lineage>
</organism>
<evidence type="ECO:0000256" key="1">
    <source>
        <dbReference type="SAM" id="MobiDB-lite"/>
    </source>
</evidence>
<proteinExistence type="predicted"/>
<reference evidence="2 3" key="1">
    <citation type="submission" date="2019-03" db="EMBL/GenBank/DDBJ databases">
        <title>First draft genome of Liparis tanakae, snailfish: a comprehensive survey of snailfish specific genes.</title>
        <authorList>
            <person name="Kim W."/>
            <person name="Song I."/>
            <person name="Jeong J.-H."/>
            <person name="Kim D."/>
            <person name="Kim S."/>
            <person name="Ryu S."/>
            <person name="Song J.Y."/>
            <person name="Lee S.K."/>
        </authorList>
    </citation>
    <scope>NUCLEOTIDE SEQUENCE [LARGE SCALE GENOMIC DNA]</scope>
    <source>
        <tissue evidence="2">Muscle</tissue>
    </source>
</reference>
<dbReference type="EMBL" id="SRLO01000032">
    <property type="protein sequence ID" value="TNN83653.1"/>
    <property type="molecule type" value="Genomic_DNA"/>
</dbReference>
<accession>A0A4Z2J2E7</accession>
<feature type="region of interest" description="Disordered" evidence="1">
    <location>
        <begin position="75"/>
        <end position="159"/>
    </location>
</feature>
<feature type="compositionally biased region" description="Basic and acidic residues" evidence="1">
    <location>
        <begin position="14"/>
        <end position="26"/>
    </location>
</feature>
<name>A0A4Z2J2E7_9TELE</name>
<evidence type="ECO:0000313" key="3">
    <source>
        <dbReference type="Proteomes" id="UP000314294"/>
    </source>
</evidence>
<gene>
    <name evidence="2" type="ORF">EYF80_006171</name>
</gene>
<dbReference type="Proteomes" id="UP000314294">
    <property type="component" value="Unassembled WGS sequence"/>
</dbReference>
<comment type="caution">
    <text evidence="2">The sequence shown here is derived from an EMBL/GenBank/DDBJ whole genome shotgun (WGS) entry which is preliminary data.</text>
</comment>